<feature type="chain" id="PRO_5046627243" evidence="3">
    <location>
        <begin position="27"/>
        <end position="372"/>
    </location>
</feature>
<feature type="domain" description="SH3b" evidence="4">
    <location>
        <begin position="97"/>
        <end position="159"/>
    </location>
</feature>
<evidence type="ECO:0000259" key="4">
    <source>
        <dbReference type="PROSITE" id="PS51781"/>
    </source>
</evidence>
<dbReference type="Proteomes" id="UP001529380">
    <property type="component" value="Unassembled WGS sequence"/>
</dbReference>
<feature type="region of interest" description="Disordered" evidence="1">
    <location>
        <begin position="324"/>
        <end position="372"/>
    </location>
</feature>
<dbReference type="Pfam" id="PF14283">
    <property type="entry name" value="CD1107-like"/>
    <property type="match status" value="1"/>
</dbReference>
<feature type="compositionally biased region" description="Basic and acidic residues" evidence="1">
    <location>
        <begin position="285"/>
        <end position="297"/>
    </location>
</feature>
<feature type="region of interest" description="Disordered" evidence="1">
    <location>
        <begin position="32"/>
        <end position="61"/>
    </location>
</feature>
<dbReference type="RefSeq" id="WP_289600698.1">
    <property type="nucleotide sequence ID" value="NZ_JAUDCL010000037.1"/>
</dbReference>
<dbReference type="PANTHER" id="PTHR34408:SF1">
    <property type="entry name" value="GLYCOSYL HYDROLASE FAMILY 19 DOMAIN-CONTAINING PROTEIN HI_1415"/>
    <property type="match status" value="1"/>
</dbReference>
<proteinExistence type="predicted"/>
<feature type="compositionally biased region" description="Acidic residues" evidence="1">
    <location>
        <begin position="336"/>
        <end position="372"/>
    </location>
</feature>
<sequence length="372" mass="41296">MKSKNVTAVLLAVFLMLGSFSMTCFADEADETSTAEKTVTVDESVDSNSLDAGTDSEKTEEEKLPYEVNLDEEGNYTFSFGDWEWSADMDEETGTDAEISNRVANYLNLRSGSGVEYEIIGQLLPGEKVQVVSEEGDWYQVVIPEKTGYVYKDYVDMLNQEEASGTVNEEFLTMMLVLMMNSMNQTGNSLPLTPDGNLTLVDDIGSATEAGQQFITLVTKSGNYFYLIIDRNDKGEETAHFLNQVDEADLLALMDEEQLKDSQVMQGTDDAENKEPQATPAATEEPEKQESSENEKKPVNMLSIAGVILALIACGGGYLMLQTKKKKASEQRPDPDVDYAEDEEEYVIPEDDEPEPVEDESDYDTEPEDSKE</sequence>
<dbReference type="PANTHER" id="PTHR34408">
    <property type="entry name" value="FAMILY PROTEIN, PUTATIVE-RELATED"/>
    <property type="match status" value="1"/>
</dbReference>
<accession>A0ABT7UVY8</accession>
<feature type="region of interest" description="Disordered" evidence="1">
    <location>
        <begin position="261"/>
        <end position="297"/>
    </location>
</feature>
<reference evidence="5 6" key="2">
    <citation type="submission" date="2023-06" db="EMBL/GenBank/DDBJ databases">
        <title>Identification and characterization of horizontal gene transfer across gut microbiota members of farm animals based on homology search.</title>
        <authorList>
            <person name="Schwarzerova J."/>
            <person name="Nykrynova M."/>
            <person name="Jureckova K."/>
            <person name="Cejkova D."/>
            <person name="Rychlik I."/>
        </authorList>
    </citation>
    <scope>NUCLEOTIDE SEQUENCE [LARGE SCALE GENOMIC DNA]</scope>
    <source>
        <strain evidence="5 6">ET340</strain>
    </source>
</reference>
<evidence type="ECO:0000256" key="3">
    <source>
        <dbReference type="SAM" id="SignalP"/>
    </source>
</evidence>
<dbReference type="InterPro" id="IPR003646">
    <property type="entry name" value="SH3-like_bac-type"/>
</dbReference>
<dbReference type="EMBL" id="JAUDCL010000037">
    <property type="protein sequence ID" value="MDM8202400.1"/>
    <property type="molecule type" value="Genomic_DNA"/>
</dbReference>
<dbReference type="InterPro" id="IPR025376">
    <property type="entry name" value="CD1107-like_dom"/>
</dbReference>
<reference evidence="6" key="1">
    <citation type="submission" date="2023-06" db="EMBL/GenBank/DDBJ databases">
        <title>Identification and characterization of horizontal gene transfer across gut microbiota members of farm animals based on homology search.</title>
        <authorList>
            <person name="Zeman M."/>
            <person name="Kubasova T."/>
            <person name="Jahodarova E."/>
            <person name="Nykrynova M."/>
            <person name="Rychlik I."/>
        </authorList>
    </citation>
    <scope>NUCLEOTIDE SEQUENCE [LARGE SCALE GENOMIC DNA]</scope>
    <source>
        <strain evidence="6">ET340</strain>
    </source>
</reference>
<evidence type="ECO:0000256" key="1">
    <source>
        <dbReference type="SAM" id="MobiDB-lite"/>
    </source>
</evidence>
<dbReference type="SMART" id="SM00287">
    <property type="entry name" value="SH3b"/>
    <property type="match status" value="1"/>
</dbReference>
<keyword evidence="3" id="KW-0732">Signal</keyword>
<keyword evidence="6" id="KW-1185">Reference proteome</keyword>
<evidence type="ECO:0000313" key="5">
    <source>
        <dbReference type="EMBL" id="MDM8202400.1"/>
    </source>
</evidence>
<feature type="transmembrane region" description="Helical" evidence="2">
    <location>
        <begin position="301"/>
        <end position="321"/>
    </location>
</feature>
<gene>
    <name evidence="5" type="ORF">QUW08_14025</name>
</gene>
<evidence type="ECO:0000256" key="2">
    <source>
        <dbReference type="SAM" id="Phobius"/>
    </source>
</evidence>
<dbReference type="Gene3D" id="2.30.30.40">
    <property type="entry name" value="SH3 Domains"/>
    <property type="match status" value="1"/>
</dbReference>
<keyword evidence="2" id="KW-1133">Transmembrane helix</keyword>
<protein>
    <submittedName>
        <fullName evidence="5">DUF4366 domain-containing protein</fullName>
    </submittedName>
</protein>
<keyword evidence="2" id="KW-0472">Membrane</keyword>
<dbReference type="InterPro" id="IPR052354">
    <property type="entry name" value="Cell_Wall_Dynamics_Protein"/>
</dbReference>
<keyword evidence="2" id="KW-0812">Transmembrane</keyword>
<comment type="caution">
    <text evidence="5">The sequence shown here is derived from an EMBL/GenBank/DDBJ whole genome shotgun (WGS) entry which is preliminary data.</text>
</comment>
<dbReference type="PROSITE" id="PS51781">
    <property type="entry name" value="SH3B"/>
    <property type="match status" value="1"/>
</dbReference>
<feature type="signal peptide" evidence="3">
    <location>
        <begin position="1"/>
        <end position="26"/>
    </location>
</feature>
<name>A0ABT7UVY8_9FIRM</name>
<dbReference type="Pfam" id="PF08239">
    <property type="entry name" value="SH3_3"/>
    <property type="match status" value="1"/>
</dbReference>
<evidence type="ECO:0000313" key="6">
    <source>
        <dbReference type="Proteomes" id="UP001529380"/>
    </source>
</evidence>
<organism evidence="5 6">
    <name type="scientific">Allofournierella massiliensis</name>
    <dbReference type="NCBI Taxonomy" id="1650663"/>
    <lineage>
        <taxon>Bacteria</taxon>
        <taxon>Bacillati</taxon>
        <taxon>Bacillota</taxon>
        <taxon>Clostridia</taxon>
        <taxon>Eubacteriales</taxon>
        <taxon>Oscillospiraceae</taxon>
        <taxon>Allofournierella</taxon>
    </lineage>
</organism>
<reference evidence="5 6" key="3">
    <citation type="submission" date="2023-06" db="EMBL/GenBank/DDBJ databases">
        <authorList>
            <person name="Zeman M."/>
            <person name="Kubasova T."/>
            <person name="Jahodarova E."/>
            <person name="Nykrynova M."/>
            <person name="Rychlik I."/>
        </authorList>
    </citation>
    <scope>NUCLEOTIDE SEQUENCE [LARGE SCALE GENOMIC DNA]</scope>
    <source>
        <strain evidence="5 6">ET340</strain>
    </source>
</reference>